<accession>A0A424Z1X5</accession>
<dbReference type="InterPro" id="IPR012336">
    <property type="entry name" value="Thioredoxin-like_fold"/>
</dbReference>
<dbReference type="Pfam" id="PF13192">
    <property type="entry name" value="Thioredoxin_3"/>
    <property type="match status" value="1"/>
</dbReference>
<dbReference type="InterPro" id="IPR005243">
    <property type="entry name" value="THIRX-like_proc"/>
</dbReference>
<dbReference type="EMBL" id="QURW01000004">
    <property type="protein sequence ID" value="RQD88121.1"/>
    <property type="molecule type" value="Genomic_DNA"/>
</dbReference>
<protein>
    <submittedName>
        <fullName evidence="2">Thioredoxin family protein</fullName>
    </submittedName>
</protein>
<name>A0A424Z1X5_9BACT</name>
<dbReference type="NCBIfam" id="TIGR00412">
    <property type="entry name" value="redox_disulf_2"/>
    <property type="match status" value="1"/>
</dbReference>
<dbReference type="Proteomes" id="UP000286095">
    <property type="component" value="Unassembled WGS sequence"/>
</dbReference>
<dbReference type="RefSeq" id="WP_124134267.1">
    <property type="nucleotide sequence ID" value="NZ_QURW01000004.1"/>
</dbReference>
<organism evidence="2 3">
    <name type="scientific">Campylobacter hepaticus</name>
    <dbReference type="NCBI Taxonomy" id="1813019"/>
    <lineage>
        <taxon>Bacteria</taxon>
        <taxon>Pseudomonadati</taxon>
        <taxon>Campylobacterota</taxon>
        <taxon>Epsilonproteobacteria</taxon>
        <taxon>Campylobacterales</taxon>
        <taxon>Campylobacteraceae</taxon>
        <taxon>Campylobacter</taxon>
    </lineage>
</organism>
<comment type="caution">
    <text evidence="2">The sequence shown here is derived from an EMBL/GenBank/DDBJ whole genome shotgun (WGS) entry which is preliminary data.</text>
</comment>
<dbReference type="SUPFAM" id="SSF52833">
    <property type="entry name" value="Thioredoxin-like"/>
    <property type="match status" value="1"/>
</dbReference>
<dbReference type="InterPro" id="IPR036249">
    <property type="entry name" value="Thioredoxin-like_sf"/>
</dbReference>
<gene>
    <name evidence="2" type="ORF">DZD40_02050</name>
</gene>
<dbReference type="Gene3D" id="3.40.30.10">
    <property type="entry name" value="Glutaredoxin"/>
    <property type="match status" value="1"/>
</dbReference>
<evidence type="ECO:0000313" key="3">
    <source>
        <dbReference type="Proteomes" id="UP000286095"/>
    </source>
</evidence>
<reference evidence="2 3" key="1">
    <citation type="submission" date="2018-08" db="EMBL/GenBank/DDBJ databases">
        <title>Survival mechanisms of Campylobacter hepaticus identified by genomic analysis and comparative transcriptomic analysis of in vivo and in vitro derived bacteria.</title>
        <authorList>
            <person name="Van T.T.H."/>
            <person name="Moore R.J."/>
        </authorList>
    </citation>
    <scope>NUCLEOTIDE SEQUENCE [LARGE SCALE GENOMIC DNA]</scope>
    <source>
        <strain evidence="2 3">54L</strain>
    </source>
</reference>
<evidence type="ECO:0000259" key="1">
    <source>
        <dbReference type="Pfam" id="PF13192"/>
    </source>
</evidence>
<sequence length="112" mass="12903">MKIFNLFKKPSPSSCKEKENSSCNLEMQYSKNIVKVLGLGCISCKTLYVKLQKLIEELNLDVKLIYITDLKLIASYNITTMPILIINEKVICYGRIPNDEKLKEFVLNNIKK</sequence>
<dbReference type="PANTHER" id="PTHR36450">
    <property type="entry name" value="THIOREDOXIN"/>
    <property type="match status" value="1"/>
</dbReference>
<evidence type="ECO:0000313" key="2">
    <source>
        <dbReference type="EMBL" id="RQD88121.1"/>
    </source>
</evidence>
<feature type="domain" description="Thioredoxin-like fold" evidence="1">
    <location>
        <begin position="34"/>
        <end position="106"/>
    </location>
</feature>
<dbReference type="PANTHER" id="PTHR36450:SF1">
    <property type="entry name" value="THIOREDOXIN"/>
    <property type="match status" value="1"/>
</dbReference>
<dbReference type="AlphaFoldDB" id="A0A424Z1X5"/>
<proteinExistence type="predicted"/>